<proteinExistence type="predicted"/>
<dbReference type="GeneID" id="121102045"/>
<name>A0A8M1FHP4_URSMA</name>
<sequence length="120" mass="12476">MEFIHRPEPCTPLEASLGIPGGPSGHRRHCLVPTSPERYVEVDKAVAQTMDSVFKELLGKTSARQGLGPASTSSPGPGLCGLKPPACGRLGRNKGFSRGSGVPASPSASHPQSLDSPLKH</sequence>
<keyword evidence="2" id="KW-1185">Reference proteome</keyword>
<dbReference type="Proteomes" id="UP000261680">
    <property type="component" value="Chromosome X"/>
</dbReference>
<feature type="region of interest" description="Disordered" evidence="1">
    <location>
        <begin position="1"/>
        <end position="27"/>
    </location>
</feature>
<reference evidence="2" key="1">
    <citation type="submission" date="2024-06" db="UniProtKB">
        <authorList>
            <consortium name="RefSeq"/>
        </authorList>
    </citation>
    <scope>NUCLEOTIDE SEQUENCE [LARGE SCALE GENOMIC DNA]</scope>
</reference>
<reference evidence="3" key="2">
    <citation type="submission" date="2025-08" db="UniProtKB">
        <authorList>
            <consortium name="RefSeq"/>
        </authorList>
    </citation>
    <scope>IDENTIFICATION</scope>
    <source>
        <tissue evidence="3">Whole blood</tissue>
    </source>
</reference>
<feature type="region of interest" description="Disordered" evidence="1">
    <location>
        <begin position="61"/>
        <end position="120"/>
    </location>
</feature>
<dbReference type="KEGG" id="umr:121102045"/>
<accession>A0A8M1FHP4</accession>
<organism evidence="2 3">
    <name type="scientific">Ursus maritimus</name>
    <name type="common">Polar bear</name>
    <name type="synonym">Thalarctos maritimus</name>
    <dbReference type="NCBI Taxonomy" id="29073"/>
    <lineage>
        <taxon>Eukaryota</taxon>
        <taxon>Metazoa</taxon>
        <taxon>Chordata</taxon>
        <taxon>Craniata</taxon>
        <taxon>Vertebrata</taxon>
        <taxon>Euteleostomi</taxon>
        <taxon>Mammalia</taxon>
        <taxon>Eutheria</taxon>
        <taxon>Laurasiatheria</taxon>
        <taxon>Carnivora</taxon>
        <taxon>Caniformia</taxon>
        <taxon>Ursidae</taxon>
        <taxon>Ursus</taxon>
    </lineage>
</organism>
<dbReference type="OrthoDB" id="5981864at2759"/>
<dbReference type="AlphaFoldDB" id="A0A8M1FHP4"/>
<dbReference type="RefSeq" id="XP_040482896.1">
    <property type="nucleotide sequence ID" value="XM_040626962.1"/>
</dbReference>
<evidence type="ECO:0000256" key="1">
    <source>
        <dbReference type="SAM" id="MobiDB-lite"/>
    </source>
</evidence>
<evidence type="ECO:0000313" key="2">
    <source>
        <dbReference type="Proteomes" id="UP000261680"/>
    </source>
</evidence>
<gene>
    <name evidence="3" type="primary">LOC121102045</name>
</gene>
<feature type="compositionally biased region" description="Polar residues" evidence="1">
    <location>
        <begin position="106"/>
        <end position="120"/>
    </location>
</feature>
<protein>
    <submittedName>
        <fullName evidence="3">Rho GTPase-activating protein 4-like</fullName>
    </submittedName>
</protein>
<evidence type="ECO:0000313" key="3">
    <source>
        <dbReference type="RefSeq" id="XP_040482896.1"/>
    </source>
</evidence>